<evidence type="ECO:0000256" key="4">
    <source>
        <dbReference type="ARBA" id="ARBA00022630"/>
    </source>
</evidence>
<organism evidence="11 12">
    <name type="scientific">Mycobacterium pinniadriaticum</name>
    <dbReference type="NCBI Taxonomy" id="2994102"/>
    <lineage>
        <taxon>Bacteria</taxon>
        <taxon>Bacillati</taxon>
        <taxon>Actinomycetota</taxon>
        <taxon>Actinomycetes</taxon>
        <taxon>Mycobacteriales</taxon>
        <taxon>Mycobacteriaceae</taxon>
        <taxon>Mycobacterium</taxon>
    </lineage>
</organism>
<dbReference type="SUPFAM" id="SSF143631">
    <property type="entry name" value="ApbE-like"/>
    <property type="match status" value="1"/>
</dbReference>
<evidence type="ECO:0000313" key="12">
    <source>
        <dbReference type="Proteomes" id="UP001300745"/>
    </source>
</evidence>
<keyword evidence="4" id="KW-0285">Flavoprotein</keyword>
<protein>
    <recommendedName>
        <fullName evidence="3">FAD:protein FMN transferase</fullName>
        <ecNumber evidence="2">2.7.1.180</ecNumber>
    </recommendedName>
    <alternativeName>
        <fullName evidence="9">Flavin transferase</fullName>
    </alternativeName>
</protein>
<evidence type="ECO:0000256" key="3">
    <source>
        <dbReference type="ARBA" id="ARBA00016337"/>
    </source>
</evidence>
<dbReference type="PANTHER" id="PTHR30040:SF2">
    <property type="entry name" value="FAD:PROTEIN FMN TRANSFERASE"/>
    <property type="match status" value="1"/>
</dbReference>
<dbReference type="EMBL" id="JAPJDO010000036">
    <property type="protein sequence ID" value="MCX2940268.1"/>
    <property type="molecule type" value="Genomic_DNA"/>
</dbReference>
<dbReference type="Proteomes" id="UP001300745">
    <property type="component" value="Unassembled WGS sequence"/>
</dbReference>
<comment type="catalytic activity">
    <reaction evidence="10">
        <text>L-threonyl-[protein] + FAD = FMN-L-threonyl-[protein] + AMP + H(+)</text>
        <dbReference type="Rhea" id="RHEA:36847"/>
        <dbReference type="Rhea" id="RHEA-COMP:11060"/>
        <dbReference type="Rhea" id="RHEA-COMP:11061"/>
        <dbReference type="ChEBI" id="CHEBI:15378"/>
        <dbReference type="ChEBI" id="CHEBI:30013"/>
        <dbReference type="ChEBI" id="CHEBI:57692"/>
        <dbReference type="ChEBI" id="CHEBI:74257"/>
        <dbReference type="ChEBI" id="CHEBI:456215"/>
        <dbReference type="EC" id="2.7.1.180"/>
    </reaction>
</comment>
<accession>A0ABT3SLF4</accession>
<evidence type="ECO:0000256" key="6">
    <source>
        <dbReference type="ARBA" id="ARBA00022723"/>
    </source>
</evidence>
<evidence type="ECO:0000256" key="10">
    <source>
        <dbReference type="ARBA" id="ARBA00048540"/>
    </source>
</evidence>
<keyword evidence="7" id="KW-0274">FAD</keyword>
<evidence type="ECO:0000256" key="7">
    <source>
        <dbReference type="ARBA" id="ARBA00022827"/>
    </source>
</evidence>
<dbReference type="Pfam" id="PF02424">
    <property type="entry name" value="ApbE"/>
    <property type="match status" value="1"/>
</dbReference>
<evidence type="ECO:0000256" key="9">
    <source>
        <dbReference type="ARBA" id="ARBA00031306"/>
    </source>
</evidence>
<dbReference type="PANTHER" id="PTHR30040">
    <property type="entry name" value="THIAMINE BIOSYNTHESIS LIPOPROTEIN APBE"/>
    <property type="match status" value="1"/>
</dbReference>
<evidence type="ECO:0000256" key="5">
    <source>
        <dbReference type="ARBA" id="ARBA00022679"/>
    </source>
</evidence>
<dbReference type="InterPro" id="IPR024932">
    <property type="entry name" value="ApbE"/>
</dbReference>
<proteinExistence type="predicted"/>
<dbReference type="EC" id="2.7.1.180" evidence="2"/>
<comment type="cofactor">
    <cofactor evidence="1">
        <name>Mg(2+)</name>
        <dbReference type="ChEBI" id="CHEBI:18420"/>
    </cofactor>
</comment>
<dbReference type="GO" id="GO:0016740">
    <property type="term" value="F:transferase activity"/>
    <property type="evidence" value="ECO:0007669"/>
    <property type="project" value="UniProtKB-KW"/>
</dbReference>
<keyword evidence="6" id="KW-0479">Metal-binding</keyword>
<dbReference type="InterPro" id="IPR003374">
    <property type="entry name" value="ApbE-like_sf"/>
</dbReference>
<reference evidence="11 12" key="1">
    <citation type="submission" date="2022-11" db="EMBL/GenBank/DDBJ databases">
        <title>Mycobacterium sp. nov.</title>
        <authorList>
            <person name="Papic B."/>
            <person name="Spicic S."/>
            <person name="Duvnjak S."/>
        </authorList>
    </citation>
    <scope>NUCLEOTIDE SEQUENCE [LARGE SCALE GENOMIC DNA]</scope>
    <source>
        <strain evidence="11 12">CVI_P4</strain>
    </source>
</reference>
<sequence>MVETEGLRVQSGRRPAMGGTAAVTLVGGTPELLDDCFGLLFDLEQAWSRFLEGSDVWRLNWSQGLPVRVRPCTARLVSELIDAWAMTGGDFDPTVLPRLVASGYATSRVDASRHTALPDAAVWPGAAADIEVAGSYIRVPLGTTLDPGGLGKGLAAEMVVEFALDRGADGALAEVGGDVVVAGQAPDGAAWTIGIENPHAPNELLTTVRLSSGAVATSSRLVRAWAGADGLAHHLIDPATGRSAATPTVTSTVIAGTGARAEVLAKLAFLRAPDPLLAWLPRIGAAALIVDADHERRYSANWVDFA</sequence>
<evidence type="ECO:0000256" key="1">
    <source>
        <dbReference type="ARBA" id="ARBA00001946"/>
    </source>
</evidence>
<dbReference type="Gene3D" id="3.10.520.10">
    <property type="entry name" value="ApbE-like domains"/>
    <property type="match status" value="1"/>
</dbReference>
<keyword evidence="5 11" id="KW-0808">Transferase</keyword>
<keyword evidence="8" id="KW-0460">Magnesium</keyword>
<gene>
    <name evidence="11" type="ORF">ORI27_26590</name>
</gene>
<keyword evidence="12" id="KW-1185">Reference proteome</keyword>
<evidence type="ECO:0000256" key="8">
    <source>
        <dbReference type="ARBA" id="ARBA00022842"/>
    </source>
</evidence>
<evidence type="ECO:0000256" key="2">
    <source>
        <dbReference type="ARBA" id="ARBA00011955"/>
    </source>
</evidence>
<comment type="caution">
    <text evidence="11">The sequence shown here is derived from an EMBL/GenBank/DDBJ whole genome shotgun (WGS) entry which is preliminary data.</text>
</comment>
<dbReference type="RefSeq" id="WP_266000140.1">
    <property type="nucleotide sequence ID" value="NZ_JAPJDN010000036.1"/>
</dbReference>
<evidence type="ECO:0000313" key="11">
    <source>
        <dbReference type="EMBL" id="MCX2940268.1"/>
    </source>
</evidence>
<name>A0ABT3SLF4_9MYCO</name>